<gene>
    <name evidence="1" type="ORF">SNAT2548_LOCUS20608</name>
</gene>
<protein>
    <recommendedName>
        <fullName evidence="3">Pentatricopeptide repeat-containing protein, chloroplastic</fullName>
    </recommendedName>
</protein>
<comment type="caution">
    <text evidence="1">The sequence shown here is derived from an EMBL/GenBank/DDBJ whole genome shotgun (WGS) entry which is preliminary data.</text>
</comment>
<name>A0A812PZZ1_9DINO</name>
<evidence type="ECO:0000313" key="1">
    <source>
        <dbReference type="EMBL" id="CAE7377378.1"/>
    </source>
</evidence>
<dbReference type="Proteomes" id="UP000604046">
    <property type="component" value="Unassembled WGS sequence"/>
</dbReference>
<dbReference type="Gene3D" id="1.25.40.10">
    <property type="entry name" value="Tetratricopeptide repeat domain"/>
    <property type="match status" value="1"/>
</dbReference>
<keyword evidence="2" id="KW-1185">Reference proteome</keyword>
<dbReference type="AlphaFoldDB" id="A0A812PZZ1"/>
<accession>A0A812PZZ1</accession>
<dbReference type="EMBL" id="CAJNDS010002215">
    <property type="protein sequence ID" value="CAE7377378.1"/>
    <property type="molecule type" value="Genomic_DNA"/>
</dbReference>
<evidence type="ECO:0008006" key="3">
    <source>
        <dbReference type="Google" id="ProtNLM"/>
    </source>
</evidence>
<proteinExistence type="predicted"/>
<sequence length="363" mass="40179">MERRKARFSAEVTYYQNWVQPFAGMARGFRPADEEAICRLLQTCGLRKWLAELEGIHEALASSEHEISAAVVSAFCDAAARCLSGLRLPRRARTSKCAEVLDRARGLWQAWADTWGGGAACFDVALAAGLRLCDIVRTPAALVWAEEIWDQARAQAVPRTVPLYNAMLCILEWHNRYDAVDKILLQDMLEDRLSPNAEVLEELVGRAAARQDWERTDLLWNFLVCSHHVQPTAACYAAHAEAHLLAGRPSNAASILEDMFDAGVGPLTPTIAASYLQILLVICHSDPTPSNMTRLKEALKQAEGLTATGLAAKELTKLKQVAGKLMLDPCALPFRQVLVSRKARQSEMKGWRSPRAGSCYARR</sequence>
<reference evidence="1" key="1">
    <citation type="submission" date="2021-02" db="EMBL/GenBank/DDBJ databases">
        <authorList>
            <person name="Dougan E. K."/>
            <person name="Rhodes N."/>
            <person name="Thang M."/>
            <person name="Chan C."/>
        </authorList>
    </citation>
    <scope>NUCLEOTIDE SEQUENCE</scope>
</reference>
<organism evidence="1 2">
    <name type="scientific">Symbiodinium natans</name>
    <dbReference type="NCBI Taxonomy" id="878477"/>
    <lineage>
        <taxon>Eukaryota</taxon>
        <taxon>Sar</taxon>
        <taxon>Alveolata</taxon>
        <taxon>Dinophyceae</taxon>
        <taxon>Suessiales</taxon>
        <taxon>Symbiodiniaceae</taxon>
        <taxon>Symbiodinium</taxon>
    </lineage>
</organism>
<dbReference type="OrthoDB" id="446842at2759"/>
<dbReference type="InterPro" id="IPR011990">
    <property type="entry name" value="TPR-like_helical_dom_sf"/>
</dbReference>
<evidence type="ECO:0000313" key="2">
    <source>
        <dbReference type="Proteomes" id="UP000604046"/>
    </source>
</evidence>